<feature type="transmembrane region" description="Helical" evidence="4">
    <location>
        <begin position="55"/>
        <end position="76"/>
    </location>
</feature>
<dbReference type="InterPro" id="IPR000792">
    <property type="entry name" value="Tscrpt_reg_LuxR_C"/>
</dbReference>
<evidence type="ECO:0000313" key="7">
    <source>
        <dbReference type="Proteomes" id="UP000479639"/>
    </source>
</evidence>
<keyword evidence="4" id="KW-0472">Membrane</keyword>
<feature type="transmembrane region" description="Helical" evidence="4">
    <location>
        <begin position="21"/>
        <end position="43"/>
    </location>
</feature>
<dbReference type="EMBL" id="WAJS01000052">
    <property type="protein sequence ID" value="KAB1640005.1"/>
    <property type="molecule type" value="Genomic_DNA"/>
</dbReference>
<evidence type="ECO:0000256" key="3">
    <source>
        <dbReference type="ARBA" id="ARBA00023163"/>
    </source>
</evidence>
<evidence type="ECO:0000256" key="2">
    <source>
        <dbReference type="ARBA" id="ARBA00023125"/>
    </source>
</evidence>
<feature type="transmembrane region" description="Helical" evidence="4">
    <location>
        <begin position="271"/>
        <end position="291"/>
    </location>
</feature>
<feature type="transmembrane region" description="Helical" evidence="4">
    <location>
        <begin position="147"/>
        <end position="164"/>
    </location>
</feature>
<dbReference type="InterPro" id="IPR016032">
    <property type="entry name" value="Sig_transdc_resp-reg_C-effctor"/>
</dbReference>
<evidence type="ECO:0000256" key="4">
    <source>
        <dbReference type="SAM" id="Phobius"/>
    </source>
</evidence>
<dbReference type="CDD" id="cd06170">
    <property type="entry name" value="LuxR_C_like"/>
    <property type="match status" value="1"/>
</dbReference>
<dbReference type="AlphaFoldDB" id="A0A7C8BPQ6"/>
<accession>A0A7C8BPQ6</accession>
<feature type="transmembrane region" description="Helical" evidence="4">
    <location>
        <begin position="170"/>
        <end position="188"/>
    </location>
</feature>
<keyword evidence="4" id="KW-0812">Transmembrane</keyword>
<feature type="transmembrane region" description="Helical" evidence="4">
    <location>
        <begin position="88"/>
        <end position="109"/>
    </location>
</feature>
<organism evidence="6 7">
    <name type="scientific">Adlercreutzia muris</name>
    <dbReference type="NCBI Taxonomy" id="1796610"/>
    <lineage>
        <taxon>Bacteria</taxon>
        <taxon>Bacillati</taxon>
        <taxon>Actinomycetota</taxon>
        <taxon>Coriobacteriia</taxon>
        <taxon>Eggerthellales</taxon>
        <taxon>Eggerthellaceae</taxon>
        <taxon>Adlercreutzia</taxon>
    </lineage>
</organism>
<keyword evidence="3" id="KW-0804">Transcription</keyword>
<feature type="domain" description="HTH luxR-type" evidence="5">
    <location>
        <begin position="413"/>
        <end position="478"/>
    </location>
</feature>
<name>A0A7C8BPQ6_9ACTN</name>
<dbReference type="SMART" id="SM00421">
    <property type="entry name" value="HTH_LUXR"/>
    <property type="match status" value="1"/>
</dbReference>
<gene>
    <name evidence="6" type="ORF">F8D48_10905</name>
</gene>
<feature type="transmembrane region" description="Helical" evidence="4">
    <location>
        <begin position="243"/>
        <end position="264"/>
    </location>
</feature>
<dbReference type="Gene3D" id="1.10.10.10">
    <property type="entry name" value="Winged helix-like DNA-binding domain superfamily/Winged helix DNA-binding domain"/>
    <property type="match status" value="1"/>
</dbReference>
<feature type="transmembrane region" description="Helical" evidence="4">
    <location>
        <begin position="330"/>
        <end position="355"/>
    </location>
</feature>
<feature type="transmembrane region" description="Helical" evidence="4">
    <location>
        <begin position="217"/>
        <end position="237"/>
    </location>
</feature>
<dbReference type="PROSITE" id="PS51257">
    <property type="entry name" value="PROKAR_LIPOPROTEIN"/>
    <property type="match status" value="1"/>
</dbReference>
<dbReference type="SUPFAM" id="SSF46894">
    <property type="entry name" value="C-terminal effector domain of the bipartite response regulators"/>
    <property type="match status" value="1"/>
</dbReference>
<reference evidence="6 7" key="1">
    <citation type="submission" date="2019-09" db="EMBL/GenBank/DDBJ databases">
        <title>Whole genome shotgun sequencing (WGS) of Ellagibacter isourolithinifaciens DSM 104140(T) and Adlercreutzia muris DSM 29508(T).</title>
        <authorList>
            <person name="Stoll D.A."/>
            <person name="Danylec N."/>
            <person name="Huch M."/>
        </authorList>
    </citation>
    <scope>NUCLEOTIDE SEQUENCE [LARGE SCALE GENOMIC DNA]</scope>
    <source>
        <strain evidence="6 7">DSM 29508</strain>
    </source>
</reference>
<dbReference type="Pfam" id="PF00196">
    <property type="entry name" value="GerE"/>
    <property type="match status" value="1"/>
</dbReference>
<evidence type="ECO:0000256" key="1">
    <source>
        <dbReference type="ARBA" id="ARBA00023015"/>
    </source>
</evidence>
<dbReference type="GO" id="GO:0003677">
    <property type="term" value="F:DNA binding"/>
    <property type="evidence" value="ECO:0007669"/>
    <property type="project" value="UniProtKB-KW"/>
</dbReference>
<comment type="caution">
    <text evidence="6">The sequence shown here is derived from an EMBL/GenBank/DDBJ whole genome shotgun (WGS) entry which is preliminary data.</text>
</comment>
<keyword evidence="2" id="KW-0238">DNA-binding</keyword>
<keyword evidence="4" id="KW-1133">Transmembrane helix</keyword>
<dbReference type="PANTHER" id="PTHR44688:SF16">
    <property type="entry name" value="DNA-BINDING TRANSCRIPTIONAL ACTIVATOR DEVR_DOSR"/>
    <property type="match status" value="1"/>
</dbReference>
<dbReference type="Proteomes" id="UP000479639">
    <property type="component" value="Unassembled WGS sequence"/>
</dbReference>
<dbReference type="PROSITE" id="PS50043">
    <property type="entry name" value="HTH_LUXR_2"/>
    <property type="match status" value="1"/>
</dbReference>
<evidence type="ECO:0000313" key="6">
    <source>
        <dbReference type="EMBL" id="KAB1640005.1"/>
    </source>
</evidence>
<evidence type="ECO:0000259" key="5">
    <source>
        <dbReference type="PROSITE" id="PS50043"/>
    </source>
</evidence>
<sequence>MGSLSKVARVLRQGFAQQFQTVGAVGLFVGLACNLAFVGQVYFWPAMWHTSALMVSYTDAAYGAELLTAALLILRLHRKGTLPGPRTLWAMALLVQATLVLYCIIFGLGFQSPAVMDWVCGAIFGVYLPLSMVSWLRAHAGLSPSTVVWNIMLAAAFASFVIWVFTGLAGVKICVCMGVLLLIATLVLNRRLRDLGNSPVADPEGGAPSPPTVPFRYPVSAVFLFSLAFIIAISFAGKGGADASFAAGAFLAPLLLVCAIVLLVNAAAFPLTNIAVPAIVMATITASSLQVDPALSFDLAALGMFLFLAYAVVLLCAAARGDDRAGALAFLRLMVAFAAGCIVGRCVMAVCSLIDGFTSDALVLAAVLVANGAAVILMRRGATPRRSEELFGAGDDGCSDGDLGASCRDAVDAMAAARNLGEREKEVLVLLLQRKSASAVAAELVIANGTAKSHIRHVYKKLDVHSRAELFALFGIDADEGR</sequence>
<dbReference type="RefSeq" id="WP_151432009.1">
    <property type="nucleotide sequence ID" value="NZ_CAKODJ010000022.1"/>
</dbReference>
<dbReference type="GO" id="GO:0006355">
    <property type="term" value="P:regulation of DNA-templated transcription"/>
    <property type="evidence" value="ECO:0007669"/>
    <property type="project" value="InterPro"/>
</dbReference>
<dbReference type="PANTHER" id="PTHR44688">
    <property type="entry name" value="DNA-BINDING TRANSCRIPTIONAL ACTIVATOR DEVR_DOSR"/>
    <property type="match status" value="1"/>
</dbReference>
<keyword evidence="7" id="KW-1185">Reference proteome</keyword>
<protein>
    <submittedName>
        <fullName evidence="6">Helix-turn-helix transcriptional regulator</fullName>
    </submittedName>
</protein>
<feature type="transmembrane region" description="Helical" evidence="4">
    <location>
        <begin position="115"/>
        <end position="135"/>
    </location>
</feature>
<dbReference type="InterPro" id="IPR036388">
    <property type="entry name" value="WH-like_DNA-bd_sf"/>
</dbReference>
<keyword evidence="1" id="KW-0805">Transcription regulation</keyword>
<feature type="transmembrane region" description="Helical" evidence="4">
    <location>
        <begin position="297"/>
        <end position="318"/>
    </location>
</feature>
<feature type="transmembrane region" description="Helical" evidence="4">
    <location>
        <begin position="361"/>
        <end position="378"/>
    </location>
</feature>
<proteinExistence type="predicted"/>